<accession>A0A1W2BM70</accession>
<dbReference type="InterPro" id="IPR005064">
    <property type="entry name" value="BUG"/>
</dbReference>
<dbReference type="Gene3D" id="3.40.190.150">
    <property type="entry name" value="Bordetella uptake gene, domain 1"/>
    <property type="match status" value="1"/>
</dbReference>
<dbReference type="SUPFAM" id="SSF53850">
    <property type="entry name" value="Periplasmic binding protein-like II"/>
    <property type="match status" value="1"/>
</dbReference>
<comment type="similarity">
    <text evidence="1">Belongs to the UPF0065 (bug) family.</text>
</comment>
<evidence type="ECO:0000313" key="3">
    <source>
        <dbReference type="Proteomes" id="UP000192708"/>
    </source>
</evidence>
<reference evidence="2 3" key="1">
    <citation type="submission" date="2017-04" db="EMBL/GenBank/DDBJ databases">
        <authorList>
            <person name="Afonso C.L."/>
            <person name="Miller P.J."/>
            <person name="Scott M.A."/>
            <person name="Spackman E."/>
            <person name="Goraichik I."/>
            <person name="Dimitrov K.M."/>
            <person name="Suarez D.L."/>
            <person name="Swayne D.E."/>
        </authorList>
    </citation>
    <scope>NUCLEOTIDE SEQUENCE [LARGE SCALE GENOMIC DNA]</scope>
    <source>
        <strain evidence="2 3">VK13</strain>
    </source>
</reference>
<name>A0A1W2BM70_9BURK</name>
<dbReference type="PANTHER" id="PTHR42928:SF5">
    <property type="entry name" value="BLR1237 PROTEIN"/>
    <property type="match status" value="1"/>
</dbReference>
<sequence length="331" mass="35289">MTQWRLMRSKAIHLTYVLLFSMGLGFTHLNGFAQAFPSKPIKLISGATAGSASDIIARSIAEKLQNEFGVSVIVENKPGAAGTLAIQTILNSPADGHSVFVYTGAHTVLPLLNKVSYDPVKDFSAVVPLAVVPNVMVVSPNKGYKSVKDVVAAAKNMPGQLNYASAGLGSATHMSAEKFKLATGIDAVHVPYKGSPEAITETMTGRIDYFFAPLVSALPMIKAGKLIPLAVSTPKRSSQLPDVPTLAEAGIAKSEYLFWIGMLVSSKTPRDIVNKLNQSTLKALQDNEVKERLVSLGAEALPMTPEQFDQLIKDELTTNAIVIKAAGIKSE</sequence>
<evidence type="ECO:0000256" key="1">
    <source>
        <dbReference type="ARBA" id="ARBA00006987"/>
    </source>
</evidence>
<gene>
    <name evidence="2" type="ORF">SAMN06296008_11415</name>
</gene>
<dbReference type="AlphaFoldDB" id="A0A1W2BM70"/>
<organism evidence="2 3">
    <name type="scientific">Polynucleobacter kasalickyi</name>
    <dbReference type="NCBI Taxonomy" id="1938817"/>
    <lineage>
        <taxon>Bacteria</taxon>
        <taxon>Pseudomonadati</taxon>
        <taxon>Pseudomonadota</taxon>
        <taxon>Betaproteobacteria</taxon>
        <taxon>Burkholderiales</taxon>
        <taxon>Burkholderiaceae</taxon>
        <taxon>Polynucleobacter</taxon>
    </lineage>
</organism>
<evidence type="ECO:0000313" key="2">
    <source>
        <dbReference type="EMBL" id="SMC73934.1"/>
    </source>
</evidence>
<dbReference type="PANTHER" id="PTHR42928">
    <property type="entry name" value="TRICARBOXYLATE-BINDING PROTEIN"/>
    <property type="match status" value="1"/>
</dbReference>
<proteinExistence type="inferred from homology"/>
<dbReference type="Proteomes" id="UP000192708">
    <property type="component" value="Unassembled WGS sequence"/>
</dbReference>
<dbReference type="Pfam" id="PF03401">
    <property type="entry name" value="TctC"/>
    <property type="match status" value="1"/>
</dbReference>
<dbReference type="EMBL" id="FWXJ01000014">
    <property type="protein sequence ID" value="SMC73934.1"/>
    <property type="molecule type" value="Genomic_DNA"/>
</dbReference>
<dbReference type="CDD" id="cd13578">
    <property type="entry name" value="PBP2_Bug27"/>
    <property type="match status" value="1"/>
</dbReference>
<dbReference type="Gene3D" id="3.40.190.10">
    <property type="entry name" value="Periplasmic binding protein-like II"/>
    <property type="match status" value="1"/>
</dbReference>
<dbReference type="STRING" id="1938817.SAMN06296008_11415"/>
<dbReference type="PIRSF" id="PIRSF017082">
    <property type="entry name" value="YflP"/>
    <property type="match status" value="1"/>
</dbReference>
<dbReference type="OrthoDB" id="8678477at2"/>
<keyword evidence="2" id="KW-0675">Receptor</keyword>
<dbReference type="RefSeq" id="WP_084285152.1">
    <property type="nucleotide sequence ID" value="NZ_FWXJ01000014.1"/>
</dbReference>
<keyword evidence="3" id="KW-1185">Reference proteome</keyword>
<dbReference type="InterPro" id="IPR042100">
    <property type="entry name" value="Bug_dom1"/>
</dbReference>
<protein>
    <submittedName>
        <fullName evidence="2">Tripartite-type tricarboxylate transporter, receptor component TctC</fullName>
    </submittedName>
</protein>